<feature type="signal peptide" evidence="2">
    <location>
        <begin position="1"/>
        <end position="24"/>
    </location>
</feature>
<dbReference type="AlphaFoldDB" id="A0A833SMG9"/>
<keyword evidence="1" id="KW-0812">Transmembrane</keyword>
<evidence type="ECO:0000256" key="2">
    <source>
        <dbReference type="SAM" id="SignalP"/>
    </source>
</evidence>
<keyword evidence="2" id="KW-0732">Signal</keyword>
<dbReference type="Proteomes" id="UP000602510">
    <property type="component" value="Unassembled WGS sequence"/>
</dbReference>
<protein>
    <recommendedName>
        <fullName evidence="5">Secreted RxLR effector peptide protein</fullName>
    </recommendedName>
</protein>
<evidence type="ECO:0000313" key="3">
    <source>
        <dbReference type="EMBL" id="KAF4043111.1"/>
    </source>
</evidence>
<sequence length="135" mass="14584">MHGTYSLSIIVVTFCAITMSFTRADDTALIDNAHGLDSDSARGITSDMKVRRLRSEAIVPPIAASYYRMQNALTPSTQSQIVHATKKHAHEPTPKWAKAVGALVSLGLVSGIGVVLFKSYQTLKDSVSYDPTEST</sequence>
<dbReference type="EMBL" id="WSZM01000092">
    <property type="protein sequence ID" value="KAF4043111.1"/>
    <property type="molecule type" value="Genomic_DNA"/>
</dbReference>
<accession>A0A833SMG9</accession>
<feature type="chain" id="PRO_5032415499" description="Secreted RxLR effector peptide protein" evidence="2">
    <location>
        <begin position="25"/>
        <end position="135"/>
    </location>
</feature>
<evidence type="ECO:0008006" key="5">
    <source>
        <dbReference type="Google" id="ProtNLM"/>
    </source>
</evidence>
<organism evidence="3 4">
    <name type="scientific">Phytophthora infestans</name>
    <name type="common">Potato late blight agent</name>
    <name type="synonym">Botrytis infestans</name>
    <dbReference type="NCBI Taxonomy" id="4787"/>
    <lineage>
        <taxon>Eukaryota</taxon>
        <taxon>Sar</taxon>
        <taxon>Stramenopiles</taxon>
        <taxon>Oomycota</taxon>
        <taxon>Peronosporomycetes</taxon>
        <taxon>Peronosporales</taxon>
        <taxon>Peronosporaceae</taxon>
        <taxon>Phytophthora</taxon>
    </lineage>
</organism>
<feature type="transmembrane region" description="Helical" evidence="1">
    <location>
        <begin position="96"/>
        <end position="117"/>
    </location>
</feature>
<keyword evidence="1" id="KW-0472">Membrane</keyword>
<evidence type="ECO:0000256" key="1">
    <source>
        <dbReference type="SAM" id="Phobius"/>
    </source>
</evidence>
<name>A0A833SMG9_PHYIN</name>
<reference evidence="3" key="1">
    <citation type="submission" date="2020-04" db="EMBL/GenBank/DDBJ databases">
        <title>Hybrid Assembly of Korean Phytophthora infestans isolates.</title>
        <authorList>
            <person name="Prokchorchik M."/>
            <person name="Lee Y."/>
            <person name="Seo J."/>
            <person name="Cho J.-H."/>
            <person name="Park Y.-E."/>
            <person name="Jang D.-C."/>
            <person name="Im J.-S."/>
            <person name="Choi J.-G."/>
            <person name="Park H.-J."/>
            <person name="Lee G.-B."/>
            <person name="Lee Y.-G."/>
            <person name="Hong S.-Y."/>
            <person name="Cho K."/>
            <person name="Sohn K.H."/>
        </authorList>
    </citation>
    <scope>NUCLEOTIDE SEQUENCE</scope>
    <source>
        <strain evidence="3">KR_1_A1</strain>
    </source>
</reference>
<evidence type="ECO:0000313" key="4">
    <source>
        <dbReference type="Proteomes" id="UP000602510"/>
    </source>
</evidence>
<comment type="caution">
    <text evidence="3">The sequence shown here is derived from an EMBL/GenBank/DDBJ whole genome shotgun (WGS) entry which is preliminary data.</text>
</comment>
<keyword evidence="1" id="KW-1133">Transmembrane helix</keyword>
<keyword evidence="4" id="KW-1185">Reference proteome</keyword>
<gene>
    <name evidence="3" type="ORF">GN244_ATG04586</name>
</gene>
<proteinExistence type="predicted"/>